<feature type="compositionally biased region" description="Polar residues" evidence="1">
    <location>
        <begin position="1"/>
        <end position="10"/>
    </location>
</feature>
<keyword evidence="3" id="KW-1185">Reference proteome</keyword>
<comment type="caution">
    <text evidence="2">The sequence shown here is derived from an EMBL/GenBank/DDBJ whole genome shotgun (WGS) entry which is preliminary data.</text>
</comment>
<reference evidence="2 3" key="1">
    <citation type="submission" date="2021-11" db="EMBL/GenBank/DDBJ databases">
        <title>Draft genome sequence of Actinomycetospora sp. SF1 isolated from the rhizosphere soil.</title>
        <authorList>
            <person name="Duangmal K."/>
            <person name="Chantavorakit T."/>
        </authorList>
    </citation>
    <scope>NUCLEOTIDE SEQUENCE [LARGE SCALE GENOMIC DNA]</scope>
    <source>
        <strain evidence="2 3">TBRC 5722</strain>
    </source>
</reference>
<evidence type="ECO:0000313" key="3">
    <source>
        <dbReference type="Proteomes" id="UP001199469"/>
    </source>
</evidence>
<feature type="region of interest" description="Disordered" evidence="1">
    <location>
        <begin position="187"/>
        <end position="213"/>
    </location>
</feature>
<name>A0ABS8PAG4_9PSEU</name>
<dbReference type="EMBL" id="JAJNDB010000003">
    <property type="protein sequence ID" value="MCD2195278.1"/>
    <property type="molecule type" value="Genomic_DNA"/>
</dbReference>
<evidence type="ECO:0000313" key="2">
    <source>
        <dbReference type="EMBL" id="MCD2195278.1"/>
    </source>
</evidence>
<sequence length="213" mass="22599">MIEQSGQGDLTATAPDGLPVLSAGRHHGPRQGSCVMEYVSVLAGEPWSDRPRCTDRALAELARRVNDGVRPAVRPELAGLAPRLVGAVGPEKATDVVAGAIARVGLEDNPGDLGLTRVHRGARARLARAGGPGGRLWRAMVRCERVASHAGVGDAYAQFERTMAGRPRAERDAVRVRALAAAVEDVRRHVEAPEERPVPSWPAGRDRPRASAG</sequence>
<feature type="region of interest" description="Disordered" evidence="1">
    <location>
        <begin position="1"/>
        <end position="29"/>
    </location>
</feature>
<gene>
    <name evidence="2" type="ORF">LQ327_18065</name>
</gene>
<dbReference type="RefSeq" id="WP_230736158.1">
    <property type="nucleotide sequence ID" value="NZ_JAJNDB010000003.1"/>
</dbReference>
<feature type="compositionally biased region" description="Basic and acidic residues" evidence="1">
    <location>
        <begin position="187"/>
        <end position="197"/>
    </location>
</feature>
<evidence type="ECO:0008006" key="4">
    <source>
        <dbReference type="Google" id="ProtNLM"/>
    </source>
</evidence>
<protein>
    <recommendedName>
        <fullName evidence="4">DUF222 domain-containing protein</fullName>
    </recommendedName>
</protein>
<organism evidence="2 3">
    <name type="scientific">Actinomycetospora endophytica</name>
    <dbReference type="NCBI Taxonomy" id="2291215"/>
    <lineage>
        <taxon>Bacteria</taxon>
        <taxon>Bacillati</taxon>
        <taxon>Actinomycetota</taxon>
        <taxon>Actinomycetes</taxon>
        <taxon>Pseudonocardiales</taxon>
        <taxon>Pseudonocardiaceae</taxon>
        <taxon>Actinomycetospora</taxon>
    </lineage>
</organism>
<feature type="compositionally biased region" description="Basic and acidic residues" evidence="1">
    <location>
        <begin position="204"/>
        <end position="213"/>
    </location>
</feature>
<proteinExistence type="predicted"/>
<evidence type="ECO:0000256" key="1">
    <source>
        <dbReference type="SAM" id="MobiDB-lite"/>
    </source>
</evidence>
<dbReference type="Proteomes" id="UP001199469">
    <property type="component" value="Unassembled WGS sequence"/>
</dbReference>
<accession>A0ABS8PAG4</accession>